<proteinExistence type="inferred from homology"/>
<dbReference type="GO" id="GO:0045271">
    <property type="term" value="C:respiratory chain complex I"/>
    <property type="evidence" value="ECO:0007669"/>
    <property type="project" value="InterPro"/>
</dbReference>
<reference evidence="3 4" key="1">
    <citation type="submission" date="2016-03" db="EMBL/GenBank/DDBJ databases">
        <authorList>
            <person name="Ploux O."/>
        </authorList>
    </citation>
    <scope>NUCLEOTIDE SEQUENCE [LARGE SCALE GENOMIC DNA]</scope>
    <source>
        <strain evidence="3 4">URUG2</strain>
    </source>
</reference>
<dbReference type="STRING" id="112498.A0A2D3VBQ6"/>
<dbReference type="PANTHER" id="PTHR32470">
    <property type="entry name" value="ADH DEHYDROGENASE [UBIQUINONE] 1 ALPHA SUBCOMPLEX ASSEMBLY FACTOR 2"/>
    <property type="match status" value="1"/>
</dbReference>
<dbReference type="Proteomes" id="UP000225277">
    <property type="component" value="Unassembled WGS sequence"/>
</dbReference>
<evidence type="ECO:0000313" key="3">
    <source>
        <dbReference type="EMBL" id="CZT22247.1"/>
    </source>
</evidence>
<evidence type="ECO:0000256" key="1">
    <source>
        <dbReference type="ARBA" id="ARBA00007355"/>
    </source>
</evidence>
<dbReference type="PANTHER" id="PTHR32470:SF2">
    <property type="entry name" value="NADH DEHYDROGENASE [UBIQUINONE] 1 ALPHA SUBCOMPLEX ASSEMBLY FACTOR 2"/>
    <property type="match status" value="1"/>
</dbReference>
<name>A0A2D3VBQ6_9PEZI</name>
<dbReference type="EMBL" id="FJUY01000013">
    <property type="protein sequence ID" value="CZT22247.1"/>
    <property type="molecule type" value="Genomic_DNA"/>
</dbReference>
<dbReference type="RefSeq" id="XP_023629136.1">
    <property type="nucleotide sequence ID" value="XM_023773368.1"/>
</dbReference>
<dbReference type="Pfam" id="PF05071">
    <property type="entry name" value="NDUFA12"/>
    <property type="match status" value="1"/>
</dbReference>
<feature type="compositionally biased region" description="Polar residues" evidence="2">
    <location>
        <begin position="206"/>
        <end position="217"/>
    </location>
</feature>
<dbReference type="GO" id="GO:0005739">
    <property type="term" value="C:mitochondrion"/>
    <property type="evidence" value="ECO:0007669"/>
    <property type="project" value="TreeGrafter"/>
</dbReference>
<gene>
    <name evidence="3" type="ORF">RCC_08116</name>
</gene>
<feature type="compositionally biased region" description="Basic and acidic residues" evidence="2">
    <location>
        <begin position="169"/>
        <end position="194"/>
    </location>
</feature>
<accession>A0A2D3VBQ6</accession>
<keyword evidence="4" id="KW-1185">Reference proteome</keyword>
<comment type="similarity">
    <text evidence="1">Belongs to the complex I NDUFA12 subunit family.</text>
</comment>
<protein>
    <submittedName>
        <fullName evidence="3">Uncharacterized protein</fullName>
    </submittedName>
</protein>
<dbReference type="OrthoDB" id="10255576at2759"/>
<dbReference type="AlphaFoldDB" id="A0A2D3VBQ6"/>
<dbReference type="InterPro" id="IPR007763">
    <property type="entry name" value="NDUFA12"/>
</dbReference>
<dbReference type="GO" id="GO:0032981">
    <property type="term" value="P:mitochondrial respiratory chain complex I assembly"/>
    <property type="evidence" value="ECO:0007669"/>
    <property type="project" value="TreeGrafter"/>
</dbReference>
<sequence length="217" mass="24816">MPPPAPPRLTSRLWNKWKSIRFFWRRQFLVGADLSGNTFWEFKDAIRQNRWRRIVKHTGGRQTHYADVKISPQWHQWLRHTREEPPSIAEQQYEIARQERMKQLAAEADERWNSIPSFLDAPKRQQPQPAIGVLDPGANAPQTEPLEKQGVRSAVDDQEAVAAAAEGKPTNEVRFKGDGRERRAREEAPWEKSAPKGGPSEGWQPGTWTPGASQRGG</sequence>
<feature type="region of interest" description="Disordered" evidence="2">
    <location>
        <begin position="119"/>
        <end position="217"/>
    </location>
</feature>
<dbReference type="GeneID" id="35603216"/>
<evidence type="ECO:0000256" key="2">
    <source>
        <dbReference type="SAM" id="MobiDB-lite"/>
    </source>
</evidence>
<evidence type="ECO:0000313" key="4">
    <source>
        <dbReference type="Proteomes" id="UP000225277"/>
    </source>
</evidence>
<organism evidence="3 4">
    <name type="scientific">Ramularia collo-cygni</name>
    <dbReference type="NCBI Taxonomy" id="112498"/>
    <lineage>
        <taxon>Eukaryota</taxon>
        <taxon>Fungi</taxon>
        <taxon>Dikarya</taxon>
        <taxon>Ascomycota</taxon>
        <taxon>Pezizomycotina</taxon>
        <taxon>Dothideomycetes</taxon>
        <taxon>Dothideomycetidae</taxon>
        <taxon>Mycosphaerellales</taxon>
        <taxon>Mycosphaerellaceae</taxon>
        <taxon>Ramularia</taxon>
    </lineage>
</organism>
<dbReference type="InterPro" id="IPR052618">
    <property type="entry name" value="ComplexI_NDUFA12"/>
</dbReference>